<organism evidence="1 2">
    <name type="scientific">Kitasatospora nipponensis</name>
    <dbReference type="NCBI Taxonomy" id="258049"/>
    <lineage>
        <taxon>Bacteria</taxon>
        <taxon>Bacillati</taxon>
        <taxon>Actinomycetota</taxon>
        <taxon>Actinomycetes</taxon>
        <taxon>Kitasatosporales</taxon>
        <taxon>Streptomycetaceae</taxon>
        <taxon>Kitasatospora</taxon>
    </lineage>
</organism>
<dbReference type="Proteomes" id="UP001500037">
    <property type="component" value="Unassembled WGS sequence"/>
</dbReference>
<comment type="caution">
    <text evidence="1">The sequence shown here is derived from an EMBL/GenBank/DDBJ whole genome shotgun (WGS) entry which is preliminary data.</text>
</comment>
<dbReference type="EMBL" id="BAAALF010000001">
    <property type="protein sequence ID" value="GAA1215410.1"/>
    <property type="molecule type" value="Genomic_DNA"/>
</dbReference>
<keyword evidence="2" id="KW-1185">Reference proteome</keyword>
<reference evidence="2" key="1">
    <citation type="journal article" date="2019" name="Int. J. Syst. Evol. Microbiol.">
        <title>The Global Catalogue of Microorganisms (GCM) 10K type strain sequencing project: providing services to taxonomists for standard genome sequencing and annotation.</title>
        <authorList>
            <consortium name="The Broad Institute Genomics Platform"/>
            <consortium name="The Broad Institute Genome Sequencing Center for Infectious Disease"/>
            <person name="Wu L."/>
            <person name="Ma J."/>
        </authorList>
    </citation>
    <scope>NUCLEOTIDE SEQUENCE [LARGE SCALE GENOMIC DNA]</scope>
    <source>
        <strain evidence="2">JCM 13004</strain>
    </source>
</reference>
<dbReference type="RefSeq" id="WP_344437730.1">
    <property type="nucleotide sequence ID" value="NZ_BAAALF010000001.1"/>
</dbReference>
<gene>
    <name evidence="1" type="ORF">GCM10009665_01540</name>
</gene>
<evidence type="ECO:0008006" key="3">
    <source>
        <dbReference type="Google" id="ProtNLM"/>
    </source>
</evidence>
<evidence type="ECO:0000313" key="1">
    <source>
        <dbReference type="EMBL" id="GAA1215410.1"/>
    </source>
</evidence>
<sequence>MNDRHLTVADLITTLTAHDPLAPVRLALSPEWPFEHYVGAITATPHIPPTPDHTETPQREQRGAVWIGDGGQIGYLPAEAWVELHRDPDDCRPGAA</sequence>
<protein>
    <recommendedName>
        <fullName evidence="3">HIRAN domain-containing protein</fullName>
    </recommendedName>
</protein>
<accession>A0ABP4G730</accession>
<name>A0ABP4G730_9ACTN</name>
<proteinExistence type="predicted"/>
<evidence type="ECO:0000313" key="2">
    <source>
        <dbReference type="Proteomes" id="UP001500037"/>
    </source>
</evidence>